<name>A0AAD7IUX7_9AGAR</name>
<evidence type="ECO:0000313" key="4">
    <source>
        <dbReference type="Proteomes" id="UP001215280"/>
    </source>
</evidence>
<proteinExistence type="predicted"/>
<keyword evidence="2" id="KW-1133">Transmembrane helix</keyword>
<feature type="transmembrane region" description="Helical" evidence="2">
    <location>
        <begin position="177"/>
        <end position="198"/>
    </location>
</feature>
<organism evidence="3 4">
    <name type="scientific">Mycena maculata</name>
    <dbReference type="NCBI Taxonomy" id="230809"/>
    <lineage>
        <taxon>Eukaryota</taxon>
        <taxon>Fungi</taxon>
        <taxon>Dikarya</taxon>
        <taxon>Basidiomycota</taxon>
        <taxon>Agaricomycotina</taxon>
        <taxon>Agaricomycetes</taxon>
        <taxon>Agaricomycetidae</taxon>
        <taxon>Agaricales</taxon>
        <taxon>Marasmiineae</taxon>
        <taxon>Mycenaceae</taxon>
        <taxon>Mycena</taxon>
    </lineage>
</organism>
<dbReference type="Proteomes" id="UP001215280">
    <property type="component" value="Unassembled WGS sequence"/>
</dbReference>
<comment type="caution">
    <text evidence="3">The sequence shown here is derived from an EMBL/GenBank/DDBJ whole genome shotgun (WGS) entry which is preliminary data.</text>
</comment>
<keyword evidence="2" id="KW-0812">Transmembrane</keyword>
<keyword evidence="4" id="KW-1185">Reference proteome</keyword>
<keyword evidence="2" id="KW-0472">Membrane</keyword>
<reference evidence="3" key="1">
    <citation type="submission" date="2023-03" db="EMBL/GenBank/DDBJ databases">
        <title>Massive genome expansion in bonnet fungi (Mycena s.s.) driven by repeated elements and novel gene families across ecological guilds.</title>
        <authorList>
            <consortium name="Lawrence Berkeley National Laboratory"/>
            <person name="Harder C.B."/>
            <person name="Miyauchi S."/>
            <person name="Viragh M."/>
            <person name="Kuo A."/>
            <person name="Thoen E."/>
            <person name="Andreopoulos B."/>
            <person name="Lu D."/>
            <person name="Skrede I."/>
            <person name="Drula E."/>
            <person name="Henrissat B."/>
            <person name="Morin E."/>
            <person name="Kohler A."/>
            <person name="Barry K."/>
            <person name="LaButti K."/>
            <person name="Morin E."/>
            <person name="Salamov A."/>
            <person name="Lipzen A."/>
            <person name="Mereny Z."/>
            <person name="Hegedus B."/>
            <person name="Baldrian P."/>
            <person name="Stursova M."/>
            <person name="Weitz H."/>
            <person name="Taylor A."/>
            <person name="Grigoriev I.V."/>
            <person name="Nagy L.G."/>
            <person name="Martin F."/>
            <person name="Kauserud H."/>
        </authorList>
    </citation>
    <scope>NUCLEOTIDE SEQUENCE</scope>
    <source>
        <strain evidence="3">CBHHK188m</strain>
    </source>
</reference>
<accession>A0AAD7IUX7</accession>
<dbReference type="AlphaFoldDB" id="A0AAD7IUX7"/>
<sequence>MTKRIRRGCNDTLHDLEIILPFASKTDGLGSVLLSRLDVEYWRVQVAEVMARLPWWDTCSWPYWNGLSETAFLRAYVKFLRKEEPALRAAIAAASVVNANLVDLRNYCSWYIDNTALAALNTARERADGSSPVTLERSVLHTDVLFARLGVHTAEKTGRVPPEAPGWHPRRARSASLPALCLHSGALVALLGVFAAALPMTPLSDSCLSGTRRETLLNTNEPPEASELPFLESILSETGTQMTLLVDEMSRLRDRLQQLEVECASLASHYERHKAVLSPLRRLPPEILGEIFSWTLPQDAEALRRGGRLKWNDSPLVLTWISSRWRAVAVSTPSLWSLVYINYSDNFRNVSPLPAVETQIQRAGSLKIHFFPSNASDFGPQMEMLDLLAKHSLRWEELHLGVVRAMSRFFPTLRNRVSSLRKLSLQWQEWDNLLLSVDCFTATPSLTEFVAKYVYVDPLPPRQIPFPAHQLTRYSADGSLEAHMHVLQVAKNLIEARIVVFPGGGGTAARYDPVELLSLRRLRSSDGEILDYLRLPALQEISLMVKDSRKSSQVLAHLQSLLHRSSSLLHSLCLEGSFAPSEARPFLNAYTSITELRIVTGTYPLFLAWLSELARPGRAMVAPHLRSIIFGCSIKYLDSAYLQMLNSRWKAPGSAFESTALFIPGVRRPDTTTLSALDELRQDGLDVLLLYGQEASDSLSPWTVELVG</sequence>
<keyword evidence="1" id="KW-0175">Coiled coil</keyword>
<gene>
    <name evidence="3" type="ORF">DFH07DRAFT_961785</name>
</gene>
<feature type="coiled-coil region" evidence="1">
    <location>
        <begin position="242"/>
        <end position="269"/>
    </location>
</feature>
<protein>
    <recommendedName>
        <fullName evidence="5">F-box domain-containing protein</fullName>
    </recommendedName>
</protein>
<evidence type="ECO:0000256" key="1">
    <source>
        <dbReference type="SAM" id="Coils"/>
    </source>
</evidence>
<evidence type="ECO:0000313" key="3">
    <source>
        <dbReference type="EMBL" id="KAJ7749275.1"/>
    </source>
</evidence>
<evidence type="ECO:0000256" key="2">
    <source>
        <dbReference type="SAM" id="Phobius"/>
    </source>
</evidence>
<dbReference type="EMBL" id="JARJLG010000086">
    <property type="protein sequence ID" value="KAJ7749275.1"/>
    <property type="molecule type" value="Genomic_DNA"/>
</dbReference>
<evidence type="ECO:0008006" key="5">
    <source>
        <dbReference type="Google" id="ProtNLM"/>
    </source>
</evidence>